<keyword evidence="4" id="KW-0309">Germination</keyword>
<comment type="similarity">
    <text evidence="2">Belongs to the amino acid-polyamine-organocation (APC) superfamily. Spore germination protein (SGP) (TC 2.A.3.9) family.</text>
</comment>
<proteinExistence type="inferred from homology"/>
<keyword evidence="3" id="KW-0813">Transport</keyword>
<evidence type="ECO:0000256" key="3">
    <source>
        <dbReference type="ARBA" id="ARBA00022448"/>
    </source>
</evidence>
<feature type="transmembrane region" description="Helical" evidence="8">
    <location>
        <begin position="119"/>
        <end position="136"/>
    </location>
</feature>
<evidence type="ECO:0000256" key="8">
    <source>
        <dbReference type="SAM" id="Phobius"/>
    </source>
</evidence>
<name>A0ABU4JRQ7_9CLOT</name>
<reference evidence="9 10" key="1">
    <citation type="submission" date="2023-04" db="EMBL/GenBank/DDBJ databases">
        <title>Clostridium tannerae sp. nov., isolated from the fecal material of an alpaca.</title>
        <authorList>
            <person name="Miller S."/>
            <person name="Hendry M."/>
            <person name="King J."/>
            <person name="Sankaranarayanan K."/>
            <person name="Lawson P.A."/>
        </authorList>
    </citation>
    <scope>NUCLEOTIDE SEQUENCE [LARGE SCALE GENOMIC DNA]</scope>
    <source>
        <strain evidence="9 10">A1-XYC3</strain>
    </source>
</reference>
<gene>
    <name evidence="9" type="ORF">P8V03_05620</name>
</gene>
<sequence>MMKDKEFVTPFGLFSTIVVTVVGVGIFSYPRELSALVGNEGWIISIVSGVVSYLLIYMAYKALRANSYDKLYNILRRKFGRGIGSILALFFIVYNIFSVATGMRIFIEVIKMYLLQKTPTEFLLIITILVGSYLLRGEIDTLIKFNEISFWIMFVPIIFVLLFTLNRTDFTNILPVFNNSPIQYIWALNTSIFSFGGIGIIYTVLPFVKNKKGIKRAAFKGISFITIFYTLIVVFTLAVFSKEQTKILLWPTITMIKSISIPGAFIERWEGVVMALWVIFYFTTFVNSYYLSADILRDMFSLKDVKLSSVLIVPFIYLIALYPENIAELYDINSKVTPLLTLYSLVILPLILFFRRSSERRVEEGEIRK</sequence>
<dbReference type="Pfam" id="PF03845">
    <property type="entry name" value="Spore_permease"/>
    <property type="match status" value="1"/>
</dbReference>
<dbReference type="Proteomes" id="UP001281656">
    <property type="component" value="Unassembled WGS sequence"/>
</dbReference>
<dbReference type="PANTHER" id="PTHR34975">
    <property type="entry name" value="SPORE GERMINATION PROTEIN A2"/>
    <property type="match status" value="1"/>
</dbReference>
<keyword evidence="5 8" id="KW-0812">Transmembrane</keyword>
<feature type="transmembrane region" description="Helical" evidence="8">
    <location>
        <begin position="41"/>
        <end position="63"/>
    </location>
</feature>
<dbReference type="EMBL" id="JARUJP010000005">
    <property type="protein sequence ID" value="MDW8800633.1"/>
    <property type="molecule type" value="Genomic_DNA"/>
</dbReference>
<evidence type="ECO:0000256" key="1">
    <source>
        <dbReference type="ARBA" id="ARBA00004141"/>
    </source>
</evidence>
<dbReference type="Gene3D" id="1.20.1740.10">
    <property type="entry name" value="Amino acid/polyamine transporter I"/>
    <property type="match status" value="1"/>
</dbReference>
<feature type="transmembrane region" description="Helical" evidence="8">
    <location>
        <begin position="335"/>
        <end position="354"/>
    </location>
</feature>
<keyword evidence="7 8" id="KW-0472">Membrane</keyword>
<dbReference type="NCBIfam" id="TIGR00912">
    <property type="entry name" value="2A0309"/>
    <property type="match status" value="1"/>
</dbReference>
<feature type="transmembrane region" description="Helical" evidence="8">
    <location>
        <begin position="148"/>
        <end position="165"/>
    </location>
</feature>
<comment type="caution">
    <text evidence="9">The sequence shown here is derived from an EMBL/GenBank/DDBJ whole genome shotgun (WGS) entry which is preliminary data.</text>
</comment>
<dbReference type="InterPro" id="IPR004761">
    <property type="entry name" value="Spore_GerAB"/>
</dbReference>
<evidence type="ECO:0000256" key="2">
    <source>
        <dbReference type="ARBA" id="ARBA00007998"/>
    </source>
</evidence>
<keyword evidence="10" id="KW-1185">Reference proteome</keyword>
<feature type="transmembrane region" description="Helical" evidence="8">
    <location>
        <begin position="83"/>
        <end position="107"/>
    </location>
</feature>
<dbReference type="PANTHER" id="PTHR34975:SF2">
    <property type="entry name" value="SPORE GERMINATION PROTEIN A2"/>
    <property type="match status" value="1"/>
</dbReference>
<feature type="transmembrane region" description="Helical" evidence="8">
    <location>
        <begin position="305"/>
        <end position="323"/>
    </location>
</feature>
<evidence type="ECO:0000256" key="7">
    <source>
        <dbReference type="ARBA" id="ARBA00023136"/>
    </source>
</evidence>
<comment type="subcellular location">
    <subcellularLocation>
        <location evidence="1">Membrane</location>
        <topology evidence="1">Multi-pass membrane protein</topology>
    </subcellularLocation>
</comment>
<feature type="transmembrane region" description="Helical" evidence="8">
    <location>
        <begin position="7"/>
        <end position="29"/>
    </location>
</feature>
<evidence type="ECO:0000256" key="5">
    <source>
        <dbReference type="ARBA" id="ARBA00022692"/>
    </source>
</evidence>
<keyword evidence="6 8" id="KW-1133">Transmembrane helix</keyword>
<organism evidence="9 10">
    <name type="scientific">Clostridium tanneri</name>
    <dbReference type="NCBI Taxonomy" id="3037988"/>
    <lineage>
        <taxon>Bacteria</taxon>
        <taxon>Bacillati</taxon>
        <taxon>Bacillota</taxon>
        <taxon>Clostridia</taxon>
        <taxon>Eubacteriales</taxon>
        <taxon>Clostridiaceae</taxon>
        <taxon>Clostridium</taxon>
    </lineage>
</organism>
<feature type="transmembrane region" description="Helical" evidence="8">
    <location>
        <begin position="272"/>
        <end position="293"/>
    </location>
</feature>
<evidence type="ECO:0000313" key="10">
    <source>
        <dbReference type="Proteomes" id="UP001281656"/>
    </source>
</evidence>
<feature type="transmembrane region" description="Helical" evidence="8">
    <location>
        <begin position="217"/>
        <end position="240"/>
    </location>
</feature>
<evidence type="ECO:0000256" key="6">
    <source>
        <dbReference type="ARBA" id="ARBA00022989"/>
    </source>
</evidence>
<accession>A0ABU4JRQ7</accession>
<evidence type="ECO:0000256" key="4">
    <source>
        <dbReference type="ARBA" id="ARBA00022544"/>
    </source>
</evidence>
<feature type="transmembrane region" description="Helical" evidence="8">
    <location>
        <begin position="185"/>
        <end position="205"/>
    </location>
</feature>
<evidence type="ECO:0000313" key="9">
    <source>
        <dbReference type="EMBL" id="MDW8800633.1"/>
    </source>
</evidence>
<protein>
    <submittedName>
        <fullName evidence="9">Endospore germination permease</fullName>
    </submittedName>
</protein>